<dbReference type="Proteomes" id="UP001589608">
    <property type="component" value="Unassembled WGS sequence"/>
</dbReference>
<sequence>MTGSQRVRRWSLRTRLAVIAGLALAVTAVAVCAGAWLALRQSLLTSADHDLDRVVQGPVAMLDEDLLRALPPSSPLSNTDLRIQLLSPDGSTSRPAGQPGLPVTSADSAVAAGRAGSARHTVSTPDGRYRVLTLRRAGGTTVQVGRSLRADDGTLRRFGLLMAGLAAFVAAGAALAGQVVAATGLRPINRLTTAATAVAATQDLQQPIDTAGDDEIARLAQAFNTMLAALQTARQAQQRLVEDAAHELRTPMTGLHTNLELLLKAGDRLEAADRDNLLRDLRAQSRELDHLVRELVTLARADAAEDPATDLDLADLAAATVERARARTPDARFELTATPTPVYGRPAALERMVLNLLDNAVKFGPPGGPVHVRVTTTGEASGRRAEVTVADHGPGIDPAERGRVFDRFHRGSTATATPGSGLGLAIVAQVVHDHGGGVSADERPGGGALFHVWLPSTPAPPRSGDS</sequence>
<dbReference type="InterPro" id="IPR036097">
    <property type="entry name" value="HisK_dim/P_sf"/>
</dbReference>
<dbReference type="Pfam" id="PF02518">
    <property type="entry name" value="HATPase_c"/>
    <property type="match status" value="1"/>
</dbReference>
<dbReference type="InterPro" id="IPR050428">
    <property type="entry name" value="TCS_sensor_his_kinase"/>
</dbReference>
<evidence type="ECO:0000256" key="2">
    <source>
        <dbReference type="ARBA" id="ARBA00004236"/>
    </source>
</evidence>
<dbReference type="SMART" id="SM00387">
    <property type="entry name" value="HATPase_c"/>
    <property type="match status" value="1"/>
</dbReference>
<evidence type="ECO:0000259" key="13">
    <source>
        <dbReference type="PROSITE" id="PS50885"/>
    </source>
</evidence>
<dbReference type="CDD" id="cd00082">
    <property type="entry name" value="HisKA"/>
    <property type="match status" value="1"/>
</dbReference>
<dbReference type="EC" id="2.7.13.3" evidence="3"/>
<name>A0ABV5MHG3_9ACTN</name>
<comment type="catalytic activity">
    <reaction evidence="1">
        <text>ATP + protein L-histidine = ADP + protein N-phospho-L-histidine.</text>
        <dbReference type="EC" id="2.7.13.3"/>
    </reaction>
</comment>
<dbReference type="PRINTS" id="PR00344">
    <property type="entry name" value="BCTRLSENSOR"/>
</dbReference>
<gene>
    <name evidence="14" type="ORF">ACFFTR_34935</name>
</gene>
<keyword evidence="15" id="KW-1185">Reference proteome</keyword>
<dbReference type="SMART" id="SM00304">
    <property type="entry name" value="HAMP"/>
    <property type="match status" value="1"/>
</dbReference>
<dbReference type="PANTHER" id="PTHR45436:SF5">
    <property type="entry name" value="SENSOR HISTIDINE KINASE TRCS"/>
    <property type="match status" value="1"/>
</dbReference>
<dbReference type="InterPro" id="IPR005467">
    <property type="entry name" value="His_kinase_dom"/>
</dbReference>
<dbReference type="PANTHER" id="PTHR45436">
    <property type="entry name" value="SENSOR HISTIDINE KINASE YKOH"/>
    <property type="match status" value="1"/>
</dbReference>
<dbReference type="InterPro" id="IPR003660">
    <property type="entry name" value="HAMP_dom"/>
</dbReference>
<dbReference type="Gene3D" id="6.10.340.10">
    <property type="match status" value="1"/>
</dbReference>
<proteinExistence type="predicted"/>
<evidence type="ECO:0000256" key="6">
    <source>
        <dbReference type="ARBA" id="ARBA00022692"/>
    </source>
</evidence>
<dbReference type="InterPro" id="IPR003594">
    <property type="entry name" value="HATPase_dom"/>
</dbReference>
<comment type="caution">
    <text evidence="14">The sequence shown here is derived from an EMBL/GenBank/DDBJ whole genome shotgun (WGS) entry which is preliminary data.</text>
</comment>
<evidence type="ECO:0000256" key="11">
    <source>
        <dbReference type="SAM" id="Phobius"/>
    </source>
</evidence>
<dbReference type="SUPFAM" id="SSF47384">
    <property type="entry name" value="Homodimeric domain of signal transducing histidine kinase"/>
    <property type="match status" value="1"/>
</dbReference>
<evidence type="ECO:0000313" key="14">
    <source>
        <dbReference type="EMBL" id="MFB9448312.1"/>
    </source>
</evidence>
<dbReference type="GO" id="GO:0005524">
    <property type="term" value="F:ATP binding"/>
    <property type="evidence" value="ECO:0007669"/>
    <property type="project" value="UniProtKB-KW"/>
</dbReference>
<keyword evidence="7" id="KW-0418">Kinase</keyword>
<dbReference type="PROSITE" id="PS50109">
    <property type="entry name" value="HIS_KIN"/>
    <property type="match status" value="1"/>
</dbReference>
<evidence type="ECO:0000259" key="12">
    <source>
        <dbReference type="PROSITE" id="PS50109"/>
    </source>
</evidence>
<dbReference type="CDD" id="cd06225">
    <property type="entry name" value="HAMP"/>
    <property type="match status" value="1"/>
</dbReference>
<dbReference type="InterPro" id="IPR004358">
    <property type="entry name" value="Sig_transdc_His_kin-like_C"/>
</dbReference>
<dbReference type="InterPro" id="IPR003661">
    <property type="entry name" value="HisK_dim/P_dom"/>
</dbReference>
<keyword evidence="14" id="KW-0067">ATP-binding</keyword>
<dbReference type="Gene3D" id="1.10.287.130">
    <property type="match status" value="1"/>
</dbReference>
<keyword evidence="14" id="KW-0547">Nucleotide-binding</keyword>
<evidence type="ECO:0000256" key="7">
    <source>
        <dbReference type="ARBA" id="ARBA00022777"/>
    </source>
</evidence>
<dbReference type="SMART" id="SM00388">
    <property type="entry name" value="HisKA"/>
    <property type="match status" value="1"/>
</dbReference>
<evidence type="ECO:0000256" key="8">
    <source>
        <dbReference type="ARBA" id="ARBA00022989"/>
    </source>
</evidence>
<evidence type="ECO:0000256" key="4">
    <source>
        <dbReference type="ARBA" id="ARBA00022553"/>
    </source>
</evidence>
<organism evidence="14 15">
    <name type="scientific">Dactylosporangium vinaceum</name>
    <dbReference type="NCBI Taxonomy" id="53362"/>
    <lineage>
        <taxon>Bacteria</taxon>
        <taxon>Bacillati</taxon>
        <taxon>Actinomycetota</taxon>
        <taxon>Actinomycetes</taxon>
        <taxon>Micromonosporales</taxon>
        <taxon>Micromonosporaceae</taxon>
        <taxon>Dactylosporangium</taxon>
    </lineage>
</organism>
<dbReference type="EMBL" id="JBHMCA010000056">
    <property type="protein sequence ID" value="MFB9448312.1"/>
    <property type="molecule type" value="Genomic_DNA"/>
</dbReference>
<dbReference type="SUPFAM" id="SSF158472">
    <property type="entry name" value="HAMP domain-like"/>
    <property type="match status" value="1"/>
</dbReference>
<keyword evidence="10 11" id="KW-0472">Membrane</keyword>
<evidence type="ECO:0000256" key="5">
    <source>
        <dbReference type="ARBA" id="ARBA00022679"/>
    </source>
</evidence>
<protein>
    <recommendedName>
        <fullName evidence="3">histidine kinase</fullName>
        <ecNumber evidence="3">2.7.13.3</ecNumber>
    </recommendedName>
</protein>
<keyword evidence="9" id="KW-0902">Two-component regulatory system</keyword>
<evidence type="ECO:0000256" key="3">
    <source>
        <dbReference type="ARBA" id="ARBA00012438"/>
    </source>
</evidence>
<feature type="domain" description="HAMP" evidence="13">
    <location>
        <begin position="182"/>
        <end position="235"/>
    </location>
</feature>
<evidence type="ECO:0000256" key="9">
    <source>
        <dbReference type="ARBA" id="ARBA00023012"/>
    </source>
</evidence>
<dbReference type="Pfam" id="PF00672">
    <property type="entry name" value="HAMP"/>
    <property type="match status" value="1"/>
</dbReference>
<dbReference type="InterPro" id="IPR036890">
    <property type="entry name" value="HATPase_C_sf"/>
</dbReference>
<comment type="subcellular location">
    <subcellularLocation>
        <location evidence="2">Cell membrane</location>
    </subcellularLocation>
</comment>
<dbReference type="Gene3D" id="3.30.565.10">
    <property type="entry name" value="Histidine kinase-like ATPase, C-terminal domain"/>
    <property type="match status" value="1"/>
</dbReference>
<keyword evidence="5" id="KW-0808">Transferase</keyword>
<dbReference type="CDD" id="cd00075">
    <property type="entry name" value="HATPase"/>
    <property type="match status" value="1"/>
</dbReference>
<dbReference type="PROSITE" id="PS50885">
    <property type="entry name" value="HAMP"/>
    <property type="match status" value="1"/>
</dbReference>
<feature type="domain" description="Histidine kinase" evidence="12">
    <location>
        <begin position="243"/>
        <end position="458"/>
    </location>
</feature>
<keyword evidence="8 11" id="KW-1133">Transmembrane helix</keyword>
<evidence type="ECO:0000256" key="1">
    <source>
        <dbReference type="ARBA" id="ARBA00000085"/>
    </source>
</evidence>
<keyword evidence="4" id="KW-0597">Phosphoprotein</keyword>
<accession>A0ABV5MHG3</accession>
<feature type="transmembrane region" description="Helical" evidence="11">
    <location>
        <begin position="16"/>
        <end position="39"/>
    </location>
</feature>
<evidence type="ECO:0000256" key="10">
    <source>
        <dbReference type="ARBA" id="ARBA00023136"/>
    </source>
</evidence>
<dbReference type="SUPFAM" id="SSF55874">
    <property type="entry name" value="ATPase domain of HSP90 chaperone/DNA topoisomerase II/histidine kinase"/>
    <property type="match status" value="1"/>
</dbReference>
<dbReference type="Pfam" id="PF00512">
    <property type="entry name" value="HisKA"/>
    <property type="match status" value="1"/>
</dbReference>
<feature type="transmembrane region" description="Helical" evidence="11">
    <location>
        <begin position="158"/>
        <end position="181"/>
    </location>
</feature>
<dbReference type="RefSeq" id="WP_223096341.1">
    <property type="nucleotide sequence ID" value="NZ_CP061913.1"/>
</dbReference>
<keyword evidence="6 11" id="KW-0812">Transmembrane</keyword>
<evidence type="ECO:0000313" key="15">
    <source>
        <dbReference type="Proteomes" id="UP001589608"/>
    </source>
</evidence>
<reference evidence="14 15" key="1">
    <citation type="submission" date="2024-09" db="EMBL/GenBank/DDBJ databases">
        <authorList>
            <person name="Sun Q."/>
            <person name="Mori K."/>
        </authorList>
    </citation>
    <scope>NUCLEOTIDE SEQUENCE [LARGE SCALE GENOMIC DNA]</scope>
    <source>
        <strain evidence="14 15">JCM 3307</strain>
    </source>
</reference>